<sequence length="191" mass="21359">MLSGDELLEALSAIDLDFNTLNVHRCVAGRHINSLASTRGSMKADNRYSRAYRFEALYTSYYPTIAMLEVIQSKNFQGFMPGAISVQHFTFSLSVRSDGILDLTVPDVQKLLGTNLQELTGDWKTVNQEYGEDAPTQILGQAAYDCERIKAIRYPSKIDPTMANLVIFKNRIGFDLMPLSLPADFPDQTPL</sequence>
<proteinExistence type="predicted"/>
<dbReference type="InterPro" id="IPR014914">
    <property type="entry name" value="RES_dom"/>
</dbReference>
<evidence type="ECO:0000313" key="2">
    <source>
        <dbReference type="EMBL" id="MFD2610749.1"/>
    </source>
</evidence>
<gene>
    <name evidence="2" type="ORF">ACFSR9_15110</name>
</gene>
<dbReference type="EMBL" id="JBHUMK010000079">
    <property type="protein sequence ID" value="MFD2610749.1"/>
    <property type="molecule type" value="Genomic_DNA"/>
</dbReference>
<dbReference type="Proteomes" id="UP001597475">
    <property type="component" value="Unassembled WGS sequence"/>
</dbReference>
<comment type="caution">
    <text evidence="2">The sequence shown here is derived from an EMBL/GenBank/DDBJ whole genome shotgun (WGS) entry which is preliminary data.</text>
</comment>
<accession>A0ABW5P6M0</accession>
<dbReference type="Pfam" id="PF08808">
    <property type="entry name" value="RES"/>
    <property type="match status" value="1"/>
</dbReference>
<protein>
    <submittedName>
        <fullName evidence="2">RES family NAD+ phosphorylase</fullName>
    </submittedName>
</protein>
<name>A0ABW5P6M0_9DEIO</name>
<feature type="domain" description="RES" evidence="1">
    <location>
        <begin position="24"/>
        <end position="169"/>
    </location>
</feature>
<keyword evidence="3" id="KW-1185">Reference proteome</keyword>
<organism evidence="2 3">
    <name type="scientific">Deinococcus taklimakanensis</name>
    <dbReference type="NCBI Taxonomy" id="536443"/>
    <lineage>
        <taxon>Bacteria</taxon>
        <taxon>Thermotogati</taxon>
        <taxon>Deinococcota</taxon>
        <taxon>Deinococci</taxon>
        <taxon>Deinococcales</taxon>
        <taxon>Deinococcaceae</taxon>
        <taxon>Deinococcus</taxon>
    </lineage>
</organism>
<evidence type="ECO:0000259" key="1">
    <source>
        <dbReference type="Pfam" id="PF08808"/>
    </source>
</evidence>
<dbReference type="RefSeq" id="WP_386847134.1">
    <property type="nucleotide sequence ID" value="NZ_JBHUMK010000079.1"/>
</dbReference>
<evidence type="ECO:0000313" key="3">
    <source>
        <dbReference type="Proteomes" id="UP001597475"/>
    </source>
</evidence>
<reference evidence="3" key="1">
    <citation type="journal article" date="2019" name="Int. J. Syst. Evol. Microbiol.">
        <title>The Global Catalogue of Microorganisms (GCM) 10K type strain sequencing project: providing services to taxonomists for standard genome sequencing and annotation.</title>
        <authorList>
            <consortium name="The Broad Institute Genomics Platform"/>
            <consortium name="The Broad Institute Genome Sequencing Center for Infectious Disease"/>
            <person name="Wu L."/>
            <person name="Ma J."/>
        </authorList>
    </citation>
    <scope>NUCLEOTIDE SEQUENCE [LARGE SCALE GENOMIC DNA]</scope>
    <source>
        <strain evidence="3">KCTC 33842</strain>
    </source>
</reference>